<protein>
    <submittedName>
        <fullName evidence="2">Uncharacterized protein</fullName>
    </submittedName>
</protein>
<dbReference type="AlphaFoldDB" id="A0A8H5MGD9"/>
<dbReference type="EMBL" id="JAACJN010000003">
    <property type="protein sequence ID" value="KAF5392977.1"/>
    <property type="molecule type" value="Genomic_DNA"/>
</dbReference>
<name>A0A8H5MGD9_9AGAR</name>
<evidence type="ECO:0000313" key="2">
    <source>
        <dbReference type="EMBL" id="KAF5392977.1"/>
    </source>
</evidence>
<sequence>MNRGASDDYYTSHTVGVLDLCLKRTLWFGILRRSVNGAVCVLGNPWEYNWALDVKKILTSFKVLEQHCKAEEETPQHPSLHPNTTPRRPEPPSFAQPTTLPPIRTNHSSSHHMIPNVWKLLLAIDSTDDPVVVHAPTNPEEVGSR</sequence>
<keyword evidence="3" id="KW-1185">Reference proteome</keyword>
<evidence type="ECO:0000313" key="3">
    <source>
        <dbReference type="Proteomes" id="UP000518752"/>
    </source>
</evidence>
<accession>A0A8H5MGD9</accession>
<organism evidence="2 3">
    <name type="scientific">Collybiopsis confluens</name>
    <dbReference type="NCBI Taxonomy" id="2823264"/>
    <lineage>
        <taxon>Eukaryota</taxon>
        <taxon>Fungi</taxon>
        <taxon>Dikarya</taxon>
        <taxon>Basidiomycota</taxon>
        <taxon>Agaricomycotina</taxon>
        <taxon>Agaricomycetes</taxon>
        <taxon>Agaricomycetidae</taxon>
        <taxon>Agaricales</taxon>
        <taxon>Marasmiineae</taxon>
        <taxon>Omphalotaceae</taxon>
        <taxon>Collybiopsis</taxon>
    </lineage>
</organism>
<gene>
    <name evidence="2" type="ORF">D9757_001098</name>
</gene>
<feature type="region of interest" description="Disordered" evidence="1">
    <location>
        <begin position="69"/>
        <end position="109"/>
    </location>
</feature>
<reference evidence="2 3" key="1">
    <citation type="journal article" date="2020" name="ISME J.">
        <title>Uncovering the hidden diversity of litter-decomposition mechanisms in mushroom-forming fungi.</title>
        <authorList>
            <person name="Floudas D."/>
            <person name="Bentzer J."/>
            <person name="Ahren D."/>
            <person name="Johansson T."/>
            <person name="Persson P."/>
            <person name="Tunlid A."/>
        </authorList>
    </citation>
    <scope>NUCLEOTIDE SEQUENCE [LARGE SCALE GENOMIC DNA]</scope>
    <source>
        <strain evidence="2 3">CBS 406.79</strain>
    </source>
</reference>
<comment type="caution">
    <text evidence="2">The sequence shown here is derived from an EMBL/GenBank/DDBJ whole genome shotgun (WGS) entry which is preliminary data.</text>
</comment>
<dbReference type="OrthoDB" id="5954035at2759"/>
<dbReference type="Proteomes" id="UP000518752">
    <property type="component" value="Unassembled WGS sequence"/>
</dbReference>
<proteinExistence type="predicted"/>
<evidence type="ECO:0000256" key="1">
    <source>
        <dbReference type="SAM" id="MobiDB-lite"/>
    </source>
</evidence>